<protein>
    <submittedName>
        <fullName evidence="2">Uncharacterized protein</fullName>
    </submittedName>
</protein>
<evidence type="ECO:0000313" key="3">
    <source>
        <dbReference type="Proteomes" id="UP000075881"/>
    </source>
</evidence>
<accession>A0A182K7J5</accession>
<sequence>MVSKISLIAVGLLLVSVNAQQYGQQSGRRNSQDRLNQLRSYDDSARNSRNYNDLYGVVVGEKAGQKPDPVARFGSIWVFDCCGAGSFLCASRGEMKLYPGGIEADSFPSFTGGNSYSEAWELG</sequence>
<feature type="signal peptide" evidence="1">
    <location>
        <begin position="1"/>
        <end position="19"/>
    </location>
</feature>
<keyword evidence="3" id="KW-1185">Reference proteome</keyword>
<dbReference type="Proteomes" id="UP000075881">
    <property type="component" value="Unassembled WGS sequence"/>
</dbReference>
<proteinExistence type="predicted"/>
<dbReference type="EnsemblMetazoa" id="ACHR006730-RA">
    <property type="protein sequence ID" value="ACHR006730-PA"/>
    <property type="gene ID" value="ACHR006730"/>
</dbReference>
<organism evidence="2 3">
    <name type="scientific">Anopheles christyi</name>
    <dbReference type="NCBI Taxonomy" id="43041"/>
    <lineage>
        <taxon>Eukaryota</taxon>
        <taxon>Metazoa</taxon>
        <taxon>Ecdysozoa</taxon>
        <taxon>Arthropoda</taxon>
        <taxon>Hexapoda</taxon>
        <taxon>Insecta</taxon>
        <taxon>Pterygota</taxon>
        <taxon>Neoptera</taxon>
        <taxon>Endopterygota</taxon>
        <taxon>Diptera</taxon>
        <taxon>Nematocera</taxon>
        <taxon>Culicoidea</taxon>
        <taxon>Culicidae</taxon>
        <taxon>Anophelinae</taxon>
        <taxon>Anopheles</taxon>
    </lineage>
</organism>
<reference evidence="2" key="2">
    <citation type="submission" date="2020-05" db="UniProtKB">
        <authorList>
            <consortium name="EnsemblMetazoa"/>
        </authorList>
    </citation>
    <scope>IDENTIFICATION</scope>
    <source>
        <strain evidence="2">ACHKN1017</strain>
    </source>
</reference>
<evidence type="ECO:0000313" key="2">
    <source>
        <dbReference type="EnsemblMetazoa" id="ACHR006730-PA"/>
    </source>
</evidence>
<reference evidence="3" key="1">
    <citation type="submission" date="2013-03" db="EMBL/GenBank/DDBJ databases">
        <title>The Genome Sequence of Anopheles christyi ACHKN1017.</title>
        <authorList>
            <consortium name="The Broad Institute Genomics Platform"/>
            <person name="Neafsey D.E."/>
            <person name="Besansky N."/>
            <person name="Walker B."/>
            <person name="Young S.K."/>
            <person name="Zeng Q."/>
            <person name="Gargeya S."/>
            <person name="Fitzgerald M."/>
            <person name="Haas B."/>
            <person name="Abouelleil A."/>
            <person name="Allen A.W."/>
            <person name="Alvarado L."/>
            <person name="Arachchi H.M."/>
            <person name="Berlin A.M."/>
            <person name="Chapman S.B."/>
            <person name="Gainer-Dewar J."/>
            <person name="Goldberg J."/>
            <person name="Griggs A."/>
            <person name="Gujja S."/>
            <person name="Hansen M."/>
            <person name="Howarth C."/>
            <person name="Imamovic A."/>
            <person name="Ireland A."/>
            <person name="Larimer J."/>
            <person name="McCowan C."/>
            <person name="Murphy C."/>
            <person name="Pearson M."/>
            <person name="Poon T.W."/>
            <person name="Priest M."/>
            <person name="Roberts A."/>
            <person name="Saif S."/>
            <person name="Shea T."/>
            <person name="Sisk P."/>
            <person name="Sykes S."/>
            <person name="Wortman J."/>
            <person name="Nusbaum C."/>
            <person name="Birren B."/>
        </authorList>
    </citation>
    <scope>NUCLEOTIDE SEQUENCE [LARGE SCALE GENOMIC DNA]</scope>
    <source>
        <strain evidence="3">ACHKN1017</strain>
    </source>
</reference>
<keyword evidence="1" id="KW-0732">Signal</keyword>
<evidence type="ECO:0000256" key="1">
    <source>
        <dbReference type="SAM" id="SignalP"/>
    </source>
</evidence>
<name>A0A182K7J5_9DIPT</name>
<feature type="chain" id="PRO_5008125138" evidence="1">
    <location>
        <begin position="20"/>
        <end position="123"/>
    </location>
</feature>
<dbReference type="VEuPathDB" id="VectorBase:ACHR006730"/>
<dbReference type="AlphaFoldDB" id="A0A182K7J5"/>